<proteinExistence type="predicted"/>
<dbReference type="EMBL" id="AVOT02076117">
    <property type="protein sequence ID" value="MBW0564637.1"/>
    <property type="molecule type" value="Genomic_DNA"/>
</dbReference>
<name>A0A9Q3PLC9_9BASI</name>
<dbReference type="OrthoDB" id="8029976at2759"/>
<reference evidence="1" key="1">
    <citation type="submission" date="2021-03" db="EMBL/GenBank/DDBJ databases">
        <title>Draft genome sequence of rust myrtle Austropuccinia psidii MF-1, a brazilian biotype.</title>
        <authorList>
            <person name="Quecine M.C."/>
            <person name="Pachon D.M.R."/>
            <person name="Bonatelli M.L."/>
            <person name="Correr F.H."/>
            <person name="Franceschini L.M."/>
            <person name="Leite T.F."/>
            <person name="Margarido G.R.A."/>
            <person name="Almeida C.A."/>
            <person name="Ferrarezi J.A."/>
            <person name="Labate C.A."/>
        </authorList>
    </citation>
    <scope>NUCLEOTIDE SEQUENCE</scope>
    <source>
        <strain evidence="1">MF-1</strain>
    </source>
</reference>
<keyword evidence="2" id="KW-1185">Reference proteome</keyword>
<protein>
    <submittedName>
        <fullName evidence="1">Uncharacterized protein</fullName>
    </submittedName>
</protein>
<accession>A0A9Q3PLC9</accession>
<gene>
    <name evidence="1" type="ORF">O181_104352</name>
</gene>
<sequence length="197" mass="22375">MDAMDKTHYNGDLQNYIDNSRMFMMALKTVNITVPNECHSFSLLGKLTGDPKLHSYVKVLTLNEDLIKNPELVLSKLQEFHNKSSSQEKSSSTPASELISESEHPYKITYFCSNGEQNPMCNTHSKDQFYAKNPHVRPPRQNNKRKNQASAHLSTAQTLITGNQDLIKPQELIINCGATHHIFSSLKCFTSFCKVWI</sequence>
<dbReference type="AlphaFoldDB" id="A0A9Q3PLC9"/>
<evidence type="ECO:0000313" key="2">
    <source>
        <dbReference type="Proteomes" id="UP000765509"/>
    </source>
</evidence>
<evidence type="ECO:0000313" key="1">
    <source>
        <dbReference type="EMBL" id="MBW0564637.1"/>
    </source>
</evidence>
<comment type="caution">
    <text evidence="1">The sequence shown here is derived from an EMBL/GenBank/DDBJ whole genome shotgun (WGS) entry which is preliminary data.</text>
</comment>
<dbReference type="Proteomes" id="UP000765509">
    <property type="component" value="Unassembled WGS sequence"/>
</dbReference>
<organism evidence="1 2">
    <name type="scientific">Austropuccinia psidii MF-1</name>
    <dbReference type="NCBI Taxonomy" id="1389203"/>
    <lineage>
        <taxon>Eukaryota</taxon>
        <taxon>Fungi</taxon>
        <taxon>Dikarya</taxon>
        <taxon>Basidiomycota</taxon>
        <taxon>Pucciniomycotina</taxon>
        <taxon>Pucciniomycetes</taxon>
        <taxon>Pucciniales</taxon>
        <taxon>Sphaerophragmiaceae</taxon>
        <taxon>Austropuccinia</taxon>
    </lineage>
</organism>